<keyword evidence="2" id="KW-1185">Reference proteome</keyword>
<evidence type="ECO:0000313" key="2">
    <source>
        <dbReference type="Proteomes" id="UP000317369"/>
    </source>
</evidence>
<organism evidence="1 2">
    <name type="scientific">Poriferisphaera corsica</name>
    <dbReference type="NCBI Taxonomy" id="2528020"/>
    <lineage>
        <taxon>Bacteria</taxon>
        <taxon>Pseudomonadati</taxon>
        <taxon>Planctomycetota</taxon>
        <taxon>Phycisphaerae</taxon>
        <taxon>Phycisphaerales</taxon>
        <taxon>Phycisphaeraceae</taxon>
        <taxon>Poriferisphaera</taxon>
    </lineage>
</organism>
<proteinExistence type="predicted"/>
<gene>
    <name evidence="1" type="ORF">KS4_07150</name>
</gene>
<dbReference type="AlphaFoldDB" id="A0A517YR67"/>
<reference evidence="1 2" key="1">
    <citation type="submission" date="2019-02" db="EMBL/GenBank/DDBJ databases">
        <title>Deep-cultivation of Planctomycetes and their phenomic and genomic characterization uncovers novel biology.</title>
        <authorList>
            <person name="Wiegand S."/>
            <person name="Jogler M."/>
            <person name="Boedeker C."/>
            <person name="Pinto D."/>
            <person name="Vollmers J."/>
            <person name="Rivas-Marin E."/>
            <person name="Kohn T."/>
            <person name="Peeters S.H."/>
            <person name="Heuer A."/>
            <person name="Rast P."/>
            <person name="Oberbeckmann S."/>
            <person name="Bunk B."/>
            <person name="Jeske O."/>
            <person name="Meyerdierks A."/>
            <person name="Storesund J.E."/>
            <person name="Kallscheuer N."/>
            <person name="Luecker S."/>
            <person name="Lage O.M."/>
            <person name="Pohl T."/>
            <person name="Merkel B.J."/>
            <person name="Hornburger P."/>
            <person name="Mueller R.-W."/>
            <person name="Bruemmer F."/>
            <person name="Labrenz M."/>
            <person name="Spormann A.M."/>
            <person name="Op den Camp H."/>
            <person name="Overmann J."/>
            <person name="Amann R."/>
            <person name="Jetten M.S.M."/>
            <person name="Mascher T."/>
            <person name="Medema M.H."/>
            <person name="Devos D.P."/>
            <person name="Kaster A.-K."/>
            <person name="Ovreas L."/>
            <person name="Rohde M."/>
            <person name="Galperin M.Y."/>
            <person name="Jogler C."/>
        </authorList>
    </citation>
    <scope>NUCLEOTIDE SEQUENCE [LARGE SCALE GENOMIC DNA]</scope>
    <source>
        <strain evidence="1 2">KS4</strain>
    </source>
</reference>
<name>A0A517YR67_9BACT</name>
<dbReference type="EMBL" id="CP036425">
    <property type="protein sequence ID" value="QDU32681.1"/>
    <property type="molecule type" value="Genomic_DNA"/>
</dbReference>
<evidence type="ECO:0000313" key="1">
    <source>
        <dbReference type="EMBL" id="QDU32681.1"/>
    </source>
</evidence>
<protein>
    <submittedName>
        <fullName evidence="1">Uncharacterized protein</fullName>
    </submittedName>
</protein>
<dbReference type="Proteomes" id="UP000317369">
    <property type="component" value="Chromosome"/>
</dbReference>
<dbReference type="KEGG" id="pcor:KS4_07150"/>
<accession>A0A517YR67</accession>
<sequence length="64" mass="7564">MIFFSAKKLLAVENDKYWGVKIGEVFVLSLLYFVIYGEYSVEMSKYFDSKCEAKIQQLLRINKQ</sequence>